<keyword evidence="1 3" id="KW-0597">Phosphoprotein</keyword>
<feature type="domain" description="Response regulatory" evidence="4">
    <location>
        <begin position="5"/>
        <end position="119"/>
    </location>
</feature>
<dbReference type="InterPro" id="IPR050595">
    <property type="entry name" value="Bact_response_regulator"/>
</dbReference>
<dbReference type="Proteomes" id="UP001310386">
    <property type="component" value="Unassembled WGS sequence"/>
</dbReference>
<evidence type="ECO:0000256" key="1">
    <source>
        <dbReference type="ARBA" id="ARBA00022553"/>
    </source>
</evidence>
<dbReference type="SUPFAM" id="SSF52172">
    <property type="entry name" value="CheY-like"/>
    <property type="match status" value="1"/>
</dbReference>
<evidence type="ECO:0000259" key="5">
    <source>
        <dbReference type="PROSITE" id="PS50921"/>
    </source>
</evidence>
<dbReference type="Gene3D" id="1.10.10.10">
    <property type="entry name" value="Winged helix-like DNA-binding domain superfamily/Winged helix DNA-binding domain"/>
    <property type="match status" value="1"/>
</dbReference>
<comment type="caution">
    <text evidence="6">The sequence shown here is derived from an EMBL/GenBank/DDBJ whole genome shotgun (WGS) entry which is preliminary data.</text>
</comment>
<sequence>MMRTKILVVDDDPIIRMDIKEMLEEEGYHVVGEAKDGEIAVEMAFKHEPDLIIMDVKMPKMNGIKASEIIRKKLDCAVLLLTAYSQRDLIQDARKAGVAAYLVKPVTERNLFPSVEMAVGQKQRMDALKGNISELQHNLEARKAIEIAKGRLMQIRSMSEDEAYRWMRKQSMTERIPIEKLARRLLDEEFATDCSGRLNE</sequence>
<dbReference type="PROSITE" id="PS50110">
    <property type="entry name" value="RESPONSE_REGULATORY"/>
    <property type="match status" value="1"/>
</dbReference>
<name>A0ABU5ZIB0_9BACL</name>
<dbReference type="PROSITE" id="PS50921">
    <property type="entry name" value="ANTAR"/>
    <property type="match status" value="1"/>
</dbReference>
<accession>A0ABU5ZIB0</accession>
<evidence type="ECO:0000313" key="6">
    <source>
        <dbReference type="EMBL" id="MEB3101612.1"/>
    </source>
</evidence>
<dbReference type="PIRSF" id="PIRSF036382">
    <property type="entry name" value="RR_antiterm"/>
    <property type="match status" value="1"/>
</dbReference>
<dbReference type="PANTHER" id="PTHR44591">
    <property type="entry name" value="STRESS RESPONSE REGULATOR PROTEIN 1"/>
    <property type="match status" value="1"/>
</dbReference>
<dbReference type="SMART" id="SM00448">
    <property type="entry name" value="REC"/>
    <property type="match status" value="1"/>
</dbReference>
<dbReference type="Pfam" id="PF00072">
    <property type="entry name" value="Response_reg"/>
    <property type="match status" value="1"/>
</dbReference>
<dbReference type="EMBL" id="JAYJLD010000009">
    <property type="protein sequence ID" value="MEB3101612.1"/>
    <property type="molecule type" value="Genomic_DNA"/>
</dbReference>
<dbReference type="Pfam" id="PF03861">
    <property type="entry name" value="ANTAR"/>
    <property type="match status" value="1"/>
</dbReference>
<dbReference type="PANTHER" id="PTHR44591:SF3">
    <property type="entry name" value="RESPONSE REGULATORY DOMAIN-CONTAINING PROTEIN"/>
    <property type="match status" value="1"/>
</dbReference>
<dbReference type="InterPro" id="IPR011006">
    <property type="entry name" value="CheY-like_superfamily"/>
</dbReference>
<reference evidence="6" key="1">
    <citation type="submission" date="2023-12" db="EMBL/GenBank/DDBJ databases">
        <title>Fervidustalea candida gen. nov., sp. nov., a novel member of the family Paenibacillaceae isolated from a geothermal area.</title>
        <authorList>
            <person name="Li W.-J."/>
            <person name="Jiao J.-Y."/>
            <person name="Chen Y."/>
        </authorList>
    </citation>
    <scope>NUCLEOTIDE SEQUENCE</scope>
    <source>
        <strain evidence="6">SYSU GA230002</strain>
    </source>
</reference>
<dbReference type="InterPro" id="IPR008327">
    <property type="entry name" value="Sig_transdc_resp-reg_antiterm"/>
</dbReference>
<feature type="domain" description="ANTAR" evidence="5">
    <location>
        <begin position="125"/>
        <end position="186"/>
    </location>
</feature>
<proteinExistence type="predicted"/>
<evidence type="ECO:0000256" key="2">
    <source>
        <dbReference type="ARBA" id="ARBA00023012"/>
    </source>
</evidence>
<gene>
    <name evidence="6" type="ORF">VF724_08045</name>
</gene>
<protein>
    <submittedName>
        <fullName evidence="6">Response regulator</fullName>
    </submittedName>
</protein>
<dbReference type="InterPro" id="IPR005561">
    <property type="entry name" value="ANTAR"/>
</dbReference>
<evidence type="ECO:0000259" key="4">
    <source>
        <dbReference type="PROSITE" id="PS50110"/>
    </source>
</evidence>
<dbReference type="InterPro" id="IPR001789">
    <property type="entry name" value="Sig_transdc_resp-reg_receiver"/>
</dbReference>
<keyword evidence="7" id="KW-1185">Reference proteome</keyword>
<keyword evidence="2" id="KW-0902">Two-component regulatory system</keyword>
<dbReference type="Gene3D" id="3.40.50.2300">
    <property type="match status" value="1"/>
</dbReference>
<dbReference type="InterPro" id="IPR036388">
    <property type="entry name" value="WH-like_DNA-bd_sf"/>
</dbReference>
<evidence type="ECO:0000256" key="3">
    <source>
        <dbReference type="PROSITE-ProRule" id="PRU00169"/>
    </source>
</evidence>
<dbReference type="RefSeq" id="WP_371753731.1">
    <property type="nucleotide sequence ID" value="NZ_JAYJLD010000009.1"/>
</dbReference>
<dbReference type="SMART" id="SM01012">
    <property type="entry name" value="ANTAR"/>
    <property type="match status" value="1"/>
</dbReference>
<organism evidence="6 7">
    <name type="scientific">Ferviditalea candida</name>
    <dbReference type="NCBI Taxonomy" id="3108399"/>
    <lineage>
        <taxon>Bacteria</taxon>
        <taxon>Bacillati</taxon>
        <taxon>Bacillota</taxon>
        <taxon>Bacilli</taxon>
        <taxon>Bacillales</taxon>
        <taxon>Paenibacillaceae</taxon>
        <taxon>Ferviditalea</taxon>
    </lineage>
</organism>
<evidence type="ECO:0000313" key="7">
    <source>
        <dbReference type="Proteomes" id="UP001310386"/>
    </source>
</evidence>
<feature type="modified residue" description="4-aspartylphosphate" evidence="3">
    <location>
        <position position="55"/>
    </location>
</feature>